<accession>A0ABM1A6H8</accession>
<evidence type="ECO:0000259" key="1">
    <source>
        <dbReference type="PROSITE" id="PS50878"/>
    </source>
</evidence>
<dbReference type="InterPro" id="IPR000477">
    <property type="entry name" value="RT_dom"/>
</dbReference>
<gene>
    <name evidence="3" type="primary">LOC106012672</name>
</gene>
<dbReference type="GeneID" id="106012672"/>
<evidence type="ECO:0000313" key="3">
    <source>
        <dbReference type="RefSeq" id="XP_012941756.1"/>
    </source>
</evidence>
<sequence length="134" mass="14783">MPTTEFSTKTLMRTLVNLKVDPHLVQWIGAALLKQKVALHLGCWASQHIEITPGLPQGSALSPVLCNVYTIGITSNQLEGPGRVLNFADDVLVYRQGKNRQRIEYWKNSTDLNSGVRCTTGNCTQTNPVHCGVH</sequence>
<dbReference type="Pfam" id="PF00078">
    <property type="entry name" value="RVT_1"/>
    <property type="match status" value="1"/>
</dbReference>
<evidence type="ECO:0000313" key="2">
    <source>
        <dbReference type="Proteomes" id="UP000694888"/>
    </source>
</evidence>
<dbReference type="InterPro" id="IPR043502">
    <property type="entry name" value="DNA/RNA_pol_sf"/>
</dbReference>
<dbReference type="Proteomes" id="UP000694888">
    <property type="component" value="Unplaced"/>
</dbReference>
<name>A0ABM1A6H8_APLCA</name>
<dbReference type="RefSeq" id="XP_012941756.1">
    <property type="nucleotide sequence ID" value="XM_013086302.1"/>
</dbReference>
<keyword evidence="2" id="KW-1185">Reference proteome</keyword>
<feature type="domain" description="Reverse transcriptase" evidence="1">
    <location>
        <begin position="1"/>
        <end position="134"/>
    </location>
</feature>
<reference evidence="3" key="1">
    <citation type="submission" date="2025-08" db="UniProtKB">
        <authorList>
            <consortium name="RefSeq"/>
        </authorList>
    </citation>
    <scope>IDENTIFICATION</scope>
</reference>
<organism evidence="2 3">
    <name type="scientific">Aplysia californica</name>
    <name type="common">California sea hare</name>
    <dbReference type="NCBI Taxonomy" id="6500"/>
    <lineage>
        <taxon>Eukaryota</taxon>
        <taxon>Metazoa</taxon>
        <taxon>Spiralia</taxon>
        <taxon>Lophotrochozoa</taxon>
        <taxon>Mollusca</taxon>
        <taxon>Gastropoda</taxon>
        <taxon>Heterobranchia</taxon>
        <taxon>Euthyneura</taxon>
        <taxon>Tectipleura</taxon>
        <taxon>Aplysiida</taxon>
        <taxon>Aplysioidea</taxon>
        <taxon>Aplysiidae</taxon>
        <taxon>Aplysia</taxon>
    </lineage>
</organism>
<dbReference type="SUPFAM" id="SSF56672">
    <property type="entry name" value="DNA/RNA polymerases"/>
    <property type="match status" value="1"/>
</dbReference>
<dbReference type="PROSITE" id="PS50878">
    <property type="entry name" value="RT_POL"/>
    <property type="match status" value="1"/>
</dbReference>
<protein>
    <submittedName>
        <fullName evidence="3">Uncharacterized protein LOC106012672</fullName>
    </submittedName>
</protein>
<proteinExistence type="predicted"/>